<gene>
    <name evidence="10" type="ORF">P73_1298</name>
</gene>
<keyword evidence="11" id="KW-1185">Reference proteome</keyword>
<dbReference type="KEGG" id="cid:P73_1298"/>
<evidence type="ECO:0000256" key="8">
    <source>
        <dbReference type="SAM" id="Phobius"/>
    </source>
</evidence>
<feature type="transmembrane region" description="Helical" evidence="8">
    <location>
        <begin position="124"/>
        <end position="144"/>
    </location>
</feature>
<feature type="transmembrane region" description="Helical" evidence="8">
    <location>
        <begin position="101"/>
        <end position="117"/>
    </location>
</feature>
<keyword evidence="4" id="KW-0808">Transferase</keyword>
<dbReference type="InterPro" id="IPR038731">
    <property type="entry name" value="RgtA/B/C-like"/>
</dbReference>
<dbReference type="GO" id="GO:0005886">
    <property type="term" value="C:plasma membrane"/>
    <property type="evidence" value="ECO:0007669"/>
    <property type="project" value="UniProtKB-SubCell"/>
</dbReference>
<evidence type="ECO:0000313" key="11">
    <source>
        <dbReference type="Proteomes" id="UP000031521"/>
    </source>
</evidence>
<sequence>MTDYVVKHFNSLVILYFVAHTAIRSIVGGNLERDEAEMILMAGEFHLGYGPQLPLYNWAQTISFALFGTNTFALVIVKSLFLGTFYIALFDGMKRLVPNRIALFGTLGAFLLPNIFWESQRAGTHSIALLATMSVYLNLLARLIDDPRKWHWAALGVAIAAGGLSKYNFWIFSITLGLSALCIRDYRSAIWCRNLFISAAVAAVLLAAPYSWSITHPDLSLAASHKLYSEATSSFAGLYPFLEQSFLALVFPVAILSFKFMTDRPAQKRSYDVEKATRWLFGAGLLGILLCGFLAFLFKTQSFQARWLLPSYVPVSVAMFIWSMEKARPRSETAILLVSAAIAALTLTGMAANRLSGTTGNALDMEHLARIIEQASPAAHDITLLGSNYFYTGNLARIRPHWRVKPPLESAEPNVSGTLVMMNVGNDPEARSLLSSLGISELIERHAIQFHAAGIPYRAPAQPPREVTFATMETTWER</sequence>
<keyword evidence="5 8" id="KW-0812">Transmembrane</keyword>
<accession>A0A0B5DR70</accession>
<keyword evidence="3" id="KW-0328">Glycosyltransferase</keyword>
<evidence type="ECO:0000256" key="1">
    <source>
        <dbReference type="ARBA" id="ARBA00004651"/>
    </source>
</evidence>
<feature type="transmembrane region" description="Helical" evidence="8">
    <location>
        <begin position="150"/>
        <end position="183"/>
    </location>
</feature>
<dbReference type="HOGENOM" id="CLU_039820_1_0_5"/>
<evidence type="ECO:0000259" key="9">
    <source>
        <dbReference type="Pfam" id="PF13231"/>
    </source>
</evidence>
<evidence type="ECO:0000256" key="6">
    <source>
        <dbReference type="ARBA" id="ARBA00022989"/>
    </source>
</evidence>
<evidence type="ECO:0000256" key="5">
    <source>
        <dbReference type="ARBA" id="ARBA00022692"/>
    </source>
</evidence>
<feature type="domain" description="Glycosyltransferase RgtA/B/C/D-like" evidence="9">
    <location>
        <begin position="54"/>
        <end position="210"/>
    </location>
</feature>
<keyword evidence="2" id="KW-1003">Cell membrane</keyword>
<feature type="transmembrane region" description="Helical" evidence="8">
    <location>
        <begin position="235"/>
        <end position="258"/>
    </location>
</feature>
<dbReference type="PANTHER" id="PTHR33908">
    <property type="entry name" value="MANNOSYLTRANSFERASE YKCB-RELATED"/>
    <property type="match status" value="1"/>
</dbReference>
<dbReference type="InterPro" id="IPR050297">
    <property type="entry name" value="LipidA_mod_glycosyltrf_83"/>
</dbReference>
<evidence type="ECO:0000313" key="10">
    <source>
        <dbReference type="EMBL" id="AJE46013.1"/>
    </source>
</evidence>
<dbReference type="OrthoDB" id="9153955at2"/>
<keyword evidence="7 8" id="KW-0472">Membrane</keyword>
<protein>
    <submittedName>
        <fullName evidence="10">Transmembrane protein</fullName>
    </submittedName>
</protein>
<proteinExistence type="predicted"/>
<dbReference type="GO" id="GO:0016763">
    <property type="term" value="F:pentosyltransferase activity"/>
    <property type="evidence" value="ECO:0007669"/>
    <property type="project" value="TreeGrafter"/>
</dbReference>
<keyword evidence="6 8" id="KW-1133">Transmembrane helix</keyword>
<evidence type="ECO:0000256" key="3">
    <source>
        <dbReference type="ARBA" id="ARBA00022676"/>
    </source>
</evidence>
<feature type="transmembrane region" description="Helical" evidence="8">
    <location>
        <begin position="334"/>
        <end position="352"/>
    </location>
</feature>
<evidence type="ECO:0000256" key="2">
    <source>
        <dbReference type="ARBA" id="ARBA00022475"/>
    </source>
</evidence>
<organism evidence="10 11">
    <name type="scientific">Celeribacter indicus</name>
    <dbReference type="NCBI Taxonomy" id="1208324"/>
    <lineage>
        <taxon>Bacteria</taxon>
        <taxon>Pseudomonadati</taxon>
        <taxon>Pseudomonadota</taxon>
        <taxon>Alphaproteobacteria</taxon>
        <taxon>Rhodobacterales</taxon>
        <taxon>Roseobacteraceae</taxon>
        <taxon>Celeribacter</taxon>
    </lineage>
</organism>
<dbReference type="STRING" id="1208324.P73_1298"/>
<comment type="subcellular location">
    <subcellularLocation>
        <location evidence="1">Cell membrane</location>
        <topology evidence="1">Multi-pass membrane protein</topology>
    </subcellularLocation>
</comment>
<dbReference type="Pfam" id="PF13231">
    <property type="entry name" value="PMT_2"/>
    <property type="match status" value="1"/>
</dbReference>
<feature type="transmembrane region" description="Helical" evidence="8">
    <location>
        <begin position="304"/>
        <end position="322"/>
    </location>
</feature>
<reference evidence="10 11" key="1">
    <citation type="journal article" date="2014" name="Int. J. Syst. Evol. Microbiol.">
        <title>Celeribacter indicus sp. nov., a polycyclic aromatic hydrocarbon-degrading bacterium from deep-sea sediment and reclassification of Huaishuia halophila as Celeribacter halophilus comb. nov.</title>
        <authorList>
            <person name="Lai Q."/>
            <person name="Cao J."/>
            <person name="Yuan J."/>
            <person name="Li F."/>
            <person name="Shao Z."/>
        </authorList>
    </citation>
    <scope>NUCLEOTIDE SEQUENCE [LARGE SCALE GENOMIC DNA]</scope>
    <source>
        <strain evidence="10">P73</strain>
    </source>
</reference>
<evidence type="ECO:0000256" key="7">
    <source>
        <dbReference type="ARBA" id="ARBA00023136"/>
    </source>
</evidence>
<name>A0A0B5DR70_9RHOB</name>
<feature type="transmembrane region" description="Helical" evidence="8">
    <location>
        <begin position="195"/>
        <end position="215"/>
    </location>
</feature>
<dbReference type="GO" id="GO:0009103">
    <property type="term" value="P:lipopolysaccharide biosynthetic process"/>
    <property type="evidence" value="ECO:0007669"/>
    <property type="project" value="UniProtKB-ARBA"/>
</dbReference>
<feature type="transmembrane region" description="Helical" evidence="8">
    <location>
        <begin position="279"/>
        <end position="298"/>
    </location>
</feature>
<evidence type="ECO:0000256" key="4">
    <source>
        <dbReference type="ARBA" id="ARBA00022679"/>
    </source>
</evidence>
<dbReference type="AlphaFoldDB" id="A0A0B5DR70"/>
<dbReference type="RefSeq" id="WP_052453077.1">
    <property type="nucleotide sequence ID" value="NZ_CP004393.1"/>
</dbReference>
<dbReference type="EMBL" id="CP004393">
    <property type="protein sequence ID" value="AJE46013.1"/>
    <property type="molecule type" value="Genomic_DNA"/>
</dbReference>
<feature type="transmembrane region" description="Helical" evidence="8">
    <location>
        <begin position="64"/>
        <end position="89"/>
    </location>
</feature>
<dbReference type="PANTHER" id="PTHR33908:SF11">
    <property type="entry name" value="MEMBRANE PROTEIN"/>
    <property type="match status" value="1"/>
</dbReference>
<dbReference type="Proteomes" id="UP000031521">
    <property type="component" value="Chromosome"/>
</dbReference>